<gene>
    <name evidence="1" type="ORF">QR98_0001940</name>
</gene>
<dbReference type="VEuPathDB" id="VectorBase:SSCA008492"/>
<protein>
    <submittedName>
        <fullName evidence="1">Uncharacterized protein</fullName>
    </submittedName>
</protein>
<comment type="caution">
    <text evidence="1">The sequence shown here is derived from an EMBL/GenBank/DDBJ whole genome shotgun (WGS) entry which is preliminary data.</text>
</comment>
<organism evidence="1 2">
    <name type="scientific">Sarcoptes scabiei</name>
    <name type="common">Itch mite</name>
    <name type="synonym">Acarus scabiei</name>
    <dbReference type="NCBI Taxonomy" id="52283"/>
    <lineage>
        <taxon>Eukaryota</taxon>
        <taxon>Metazoa</taxon>
        <taxon>Ecdysozoa</taxon>
        <taxon>Arthropoda</taxon>
        <taxon>Chelicerata</taxon>
        <taxon>Arachnida</taxon>
        <taxon>Acari</taxon>
        <taxon>Acariformes</taxon>
        <taxon>Sarcoptiformes</taxon>
        <taxon>Astigmata</taxon>
        <taxon>Psoroptidia</taxon>
        <taxon>Sarcoptoidea</taxon>
        <taxon>Sarcoptidae</taxon>
        <taxon>Sarcoptinae</taxon>
        <taxon>Sarcoptes</taxon>
    </lineage>
</organism>
<reference evidence="1 2" key="1">
    <citation type="journal article" date="2015" name="Parasit. Vectors">
        <title>Draft genome of the scabies mite.</title>
        <authorList>
            <person name="Rider S.D.Jr."/>
            <person name="Morgan M.S."/>
            <person name="Arlian L.G."/>
        </authorList>
    </citation>
    <scope>NUCLEOTIDE SEQUENCE [LARGE SCALE GENOMIC DNA]</scope>
    <source>
        <strain evidence="1">Arlian Lab</strain>
    </source>
</reference>
<proteinExistence type="predicted"/>
<dbReference type="EMBL" id="JXLN01000115">
    <property type="protein sequence ID" value="KPL96865.1"/>
    <property type="molecule type" value="Genomic_DNA"/>
</dbReference>
<sequence length="65" mass="7354">MQDLYFLDPTIVRNTAIISSTSADNTLQASSKEESISRDPSGALKWEKLSPNEFETLQEYIKCEI</sequence>
<dbReference type="Proteomes" id="UP000616769">
    <property type="component" value="Unassembled WGS sequence"/>
</dbReference>
<evidence type="ECO:0000313" key="2">
    <source>
        <dbReference type="Proteomes" id="UP000616769"/>
    </source>
</evidence>
<dbReference type="AlphaFoldDB" id="A0A131ZSY6"/>
<accession>A0A131ZSY6</accession>
<name>A0A131ZSY6_SARSC</name>
<evidence type="ECO:0000313" key="1">
    <source>
        <dbReference type="EMBL" id="KPL96865.1"/>
    </source>
</evidence>